<dbReference type="Proteomes" id="UP000829685">
    <property type="component" value="Unassembled WGS sequence"/>
</dbReference>
<feature type="compositionally biased region" description="Basic and acidic residues" evidence="1">
    <location>
        <begin position="444"/>
        <end position="460"/>
    </location>
</feature>
<evidence type="ECO:0000313" key="4">
    <source>
        <dbReference type="EMBL" id="KAI1881531.1"/>
    </source>
</evidence>
<evidence type="ECO:0000259" key="3">
    <source>
        <dbReference type="Pfam" id="PF25130"/>
    </source>
</evidence>
<evidence type="ECO:0000256" key="2">
    <source>
        <dbReference type="SAM" id="Phobius"/>
    </source>
</evidence>
<keyword evidence="2" id="KW-0812">Transmembrane</keyword>
<protein>
    <recommendedName>
        <fullName evidence="3">DUF7820 domain-containing protein</fullName>
    </recommendedName>
</protein>
<feature type="compositionally biased region" description="Polar residues" evidence="1">
    <location>
        <begin position="1"/>
        <end position="14"/>
    </location>
</feature>
<sequence length="460" mass="49746">MDLNSQEQQTQGVSRRNVADIDADAQAPQVVYQEDGFLHQPGLEVLANDSDGIEVTPGDAPEAVVHDAPEVLEKPAIPQSSSWFAEHRTWMLVGLVAATVIGVGIGLGAGLSKWSRSSPSSTVTSGSSGTTSATFDATPLSTLPPGLTPLPEGSFSLPLVVTRAPATCFSDSMQAQAWNCNQISAQQSISINKLSNAPDTSQYSITIGYNESLAVDSYDYAYGSQPPRVIDTRLLLVTDTNEPSRGPAWAIEISYNKSVIVPENLLSTSSSANSKLKRKRLTHLSRSLNRRSIAQEGDKPWFCYWSDTILEVFIYANQNTSVPSVSTKSVSPSATTTISITATSSETIGFSTSFPTDLAKFPRVLKMEDRRPSETLSVQPYCRQYQISSSGPATPLKDSDGQFIDIKIDETESDTGKSDMSNCGSDQRIEPWRAALPETSENPLRGESKRKEMKAEDGKC</sequence>
<reference evidence="4" key="1">
    <citation type="submission" date="2021-03" db="EMBL/GenBank/DDBJ databases">
        <title>Revisited historic fungal species revealed as producer of novel bioactive compounds through whole genome sequencing and comparative genomics.</title>
        <authorList>
            <person name="Vignolle G.A."/>
            <person name="Hochenegger N."/>
            <person name="Mach R.L."/>
            <person name="Mach-Aigner A.R."/>
            <person name="Javad Rahimi M."/>
            <person name="Salim K.A."/>
            <person name="Chan C.M."/>
            <person name="Lim L.B.L."/>
            <person name="Cai F."/>
            <person name="Druzhinina I.S."/>
            <person name="U'Ren J.M."/>
            <person name="Derntl C."/>
        </authorList>
    </citation>
    <scope>NUCLEOTIDE SEQUENCE</scope>
    <source>
        <strain evidence="4">TUCIM 5799</strain>
    </source>
</reference>
<feature type="domain" description="DUF7820" evidence="3">
    <location>
        <begin position="130"/>
        <end position="422"/>
    </location>
</feature>
<keyword evidence="5" id="KW-1185">Reference proteome</keyword>
<evidence type="ECO:0000256" key="1">
    <source>
        <dbReference type="SAM" id="MobiDB-lite"/>
    </source>
</evidence>
<dbReference type="EMBL" id="JAFIMR010000001">
    <property type="protein sequence ID" value="KAI1881531.1"/>
    <property type="molecule type" value="Genomic_DNA"/>
</dbReference>
<proteinExistence type="predicted"/>
<gene>
    <name evidence="4" type="ORF">JX265_000357</name>
</gene>
<dbReference type="PANTHER" id="PTHR42078">
    <property type="entry name" value="GLUCAN 1, 4-ALPHA-GLUCOSIDASE"/>
    <property type="match status" value="1"/>
</dbReference>
<organism evidence="4 5">
    <name type="scientific">Neoarthrinium moseri</name>
    <dbReference type="NCBI Taxonomy" id="1658444"/>
    <lineage>
        <taxon>Eukaryota</taxon>
        <taxon>Fungi</taxon>
        <taxon>Dikarya</taxon>
        <taxon>Ascomycota</taxon>
        <taxon>Pezizomycotina</taxon>
        <taxon>Sordariomycetes</taxon>
        <taxon>Xylariomycetidae</taxon>
        <taxon>Amphisphaeriales</taxon>
        <taxon>Apiosporaceae</taxon>
        <taxon>Neoarthrinium</taxon>
    </lineage>
</organism>
<feature type="region of interest" description="Disordered" evidence="1">
    <location>
        <begin position="112"/>
        <end position="140"/>
    </location>
</feature>
<feature type="region of interest" description="Disordered" evidence="1">
    <location>
        <begin position="1"/>
        <end position="20"/>
    </location>
</feature>
<keyword evidence="2" id="KW-0472">Membrane</keyword>
<keyword evidence="2" id="KW-1133">Transmembrane helix</keyword>
<dbReference type="AlphaFoldDB" id="A0A9P9WYE1"/>
<dbReference type="PANTHER" id="PTHR42078:SF1">
    <property type="entry name" value="GLUCAN 1, 4-ALPHA-GLUCOSIDASE"/>
    <property type="match status" value="1"/>
</dbReference>
<dbReference type="InterPro" id="IPR056722">
    <property type="entry name" value="DUF7820"/>
</dbReference>
<feature type="region of interest" description="Disordered" evidence="1">
    <location>
        <begin position="409"/>
        <end position="460"/>
    </location>
</feature>
<name>A0A9P9WYE1_9PEZI</name>
<feature type="transmembrane region" description="Helical" evidence="2">
    <location>
        <begin position="90"/>
        <end position="111"/>
    </location>
</feature>
<comment type="caution">
    <text evidence="4">The sequence shown here is derived from an EMBL/GenBank/DDBJ whole genome shotgun (WGS) entry which is preliminary data.</text>
</comment>
<dbReference type="Pfam" id="PF25130">
    <property type="entry name" value="DUF7820"/>
    <property type="match status" value="1"/>
</dbReference>
<evidence type="ECO:0000313" key="5">
    <source>
        <dbReference type="Proteomes" id="UP000829685"/>
    </source>
</evidence>
<accession>A0A9P9WYE1</accession>